<organism evidence="2 3">
    <name type="scientific">Streptomyces noursei</name>
    <name type="common">Streptomyces albulus</name>
    <dbReference type="NCBI Taxonomy" id="1971"/>
    <lineage>
        <taxon>Bacteria</taxon>
        <taxon>Bacillati</taxon>
        <taxon>Actinomycetota</taxon>
        <taxon>Actinomycetes</taxon>
        <taxon>Kitasatosporales</taxon>
        <taxon>Streptomycetaceae</taxon>
        <taxon>Streptomyces</taxon>
    </lineage>
</organism>
<evidence type="ECO:0000313" key="2">
    <source>
        <dbReference type="EMBL" id="PNE40985.1"/>
    </source>
</evidence>
<keyword evidence="1" id="KW-0472">Membrane</keyword>
<sequence length="247" mass="27688">MSTIAAEYQPVRVEADLDEPLSRWLWAVKWLLLVPHHILLTALGIGFLIATALAFPVIFFTGRYPRWLFLFSTGVLRWTWRVAYYSYGALATDRYPPFTLGAVPDYPARLFIDRPEHLPRGPGLLLSRLRAFPQLLLLVLVGLVFRLVWWIGGLSAVLALVALTILILSSPAAALLRTGHYPRSQFRSLVALDRWAIQLLAYLFFLTDALPPLRPEGAGRSGGRLHTFLHNRHHRPPGSGAPAVSAR</sequence>
<feature type="transmembrane region" description="Helical" evidence="1">
    <location>
        <begin position="131"/>
        <end position="149"/>
    </location>
</feature>
<evidence type="ECO:0000313" key="3">
    <source>
        <dbReference type="Proteomes" id="UP000236047"/>
    </source>
</evidence>
<evidence type="ECO:0000256" key="1">
    <source>
        <dbReference type="SAM" id="Phobius"/>
    </source>
</evidence>
<dbReference type="EMBL" id="LJSN01000002">
    <property type="protein sequence ID" value="PNE40985.1"/>
    <property type="molecule type" value="Genomic_DNA"/>
</dbReference>
<feature type="transmembrane region" description="Helical" evidence="1">
    <location>
        <begin position="156"/>
        <end position="175"/>
    </location>
</feature>
<gene>
    <name evidence="2" type="ORF">AOB60_09555</name>
</gene>
<accession>A0A2N8PIY2</accession>
<keyword evidence="1" id="KW-0812">Transmembrane</keyword>
<keyword evidence="3" id="KW-1185">Reference proteome</keyword>
<comment type="caution">
    <text evidence="2">The sequence shown here is derived from an EMBL/GenBank/DDBJ whole genome shotgun (WGS) entry which is preliminary data.</text>
</comment>
<name>A0A2N8PIY2_STRNR</name>
<keyword evidence="1" id="KW-1133">Transmembrane helix</keyword>
<feature type="transmembrane region" description="Helical" evidence="1">
    <location>
        <begin position="38"/>
        <end position="60"/>
    </location>
</feature>
<dbReference type="RefSeq" id="WP_073448094.1">
    <property type="nucleotide sequence ID" value="NZ_LJSN01000002.1"/>
</dbReference>
<dbReference type="AlphaFoldDB" id="A0A2N8PIY2"/>
<dbReference type="Pfam" id="PF14333">
    <property type="entry name" value="DUF4389"/>
    <property type="match status" value="1"/>
</dbReference>
<feature type="transmembrane region" description="Helical" evidence="1">
    <location>
        <begin position="67"/>
        <end position="87"/>
    </location>
</feature>
<dbReference type="InterPro" id="IPR025498">
    <property type="entry name" value="DUF4389"/>
</dbReference>
<protein>
    <recommendedName>
        <fullName evidence="4">DUF4389 domain-containing protein</fullName>
    </recommendedName>
</protein>
<dbReference type="Proteomes" id="UP000236047">
    <property type="component" value="Unassembled WGS sequence"/>
</dbReference>
<reference evidence="3" key="1">
    <citation type="submission" date="2015-09" db="EMBL/GenBank/DDBJ databases">
        <authorList>
            <person name="Graham D.E."/>
            <person name="Mahan K.M."/>
            <person name="Klingeman D.M."/>
            <person name="Fida T."/>
            <person name="Giannone R.J."/>
            <person name="Hettich R.L."/>
            <person name="Parry R.J."/>
            <person name="Spain J.C."/>
        </authorList>
    </citation>
    <scope>NUCLEOTIDE SEQUENCE [LARGE SCALE GENOMIC DNA]</scope>
    <source>
        <strain evidence="3">JCM 4701</strain>
    </source>
</reference>
<proteinExistence type="predicted"/>
<evidence type="ECO:0008006" key="4">
    <source>
        <dbReference type="Google" id="ProtNLM"/>
    </source>
</evidence>